<comment type="catalytic activity">
    <reaction evidence="12">
        <text>L-isoleucine + 2-oxoglutarate = (S)-3-methyl-2-oxopentanoate + L-glutamate</text>
        <dbReference type="Rhea" id="RHEA:24801"/>
        <dbReference type="ChEBI" id="CHEBI:16810"/>
        <dbReference type="ChEBI" id="CHEBI:29985"/>
        <dbReference type="ChEBI" id="CHEBI:35146"/>
        <dbReference type="ChEBI" id="CHEBI:58045"/>
        <dbReference type="EC" id="2.6.1.42"/>
    </reaction>
</comment>
<comment type="similarity">
    <text evidence="6 14">Belongs to the class-IV pyridoxal-phosphate-dependent aminotransferase family.</text>
</comment>
<evidence type="ECO:0000256" key="5">
    <source>
        <dbReference type="ARBA" id="ARBA00005072"/>
    </source>
</evidence>
<keyword evidence="10" id="KW-0100">Branched-chain amino acid biosynthesis</keyword>
<dbReference type="CDD" id="cd01558">
    <property type="entry name" value="D-AAT_like"/>
    <property type="match status" value="1"/>
</dbReference>
<gene>
    <name evidence="16" type="ORF">AWJ14_20320</name>
</gene>
<dbReference type="PROSITE" id="PS00770">
    <property type="entry name" value="AA_TRANSFER_CLASS_4"/>
    <property type="match status" value="1"/>
</dbReference>
<keyword evidence="10" id="KW-0028">Amino-acid biosynthesis</keyword>
<dbReference type="Gene3D" id="3.30.470.10">
    <property type="match status" value="1"/>
</dbReference>
<evidence type="ECO:0000313" key="17">
    <source>
        <dbReference type="Proteomes" id="UP000094795"/>
    </source>
</evidence>
<evidence type="ECO:0000256" key="1">
    <source>
        <dbReference type="ARBA" id="ARBA00001933"/>
    </source>
</evidence>
<dbReference type="PANTHER" id="PTHR42743:SF11">
    <property type="entry name" value="AMINODEOXYCHORISMATE LYASE"/>
    <property type="match status" value="1"/>
</dbReference>
<dbReference type="GO" id="GO:0004084">
    <property type="term" value="F:branched-chain-amino-acid transaminase activity"/>
    <property type="evidence" value="ECO:0007669"/>
    <property type="project" value="UniProtKB-EC"/>
</dbReference>
<organism evidence="16 17">
    <name type="scientific">Hoeflea olei</name>
    <dbReference type="NCBI Taxonomy" id="1480615"/>
    <lineage>
        <taxon>Bacteria</taxon>
        <taxon>Pseudomonadati</taxon>
        <taxon>Pseudomonadota</taxon>
        <taxon>Alphaproteobacteria</taxon>
        <taxon>Hyphomicrobiales</taxon>
        <taxon>Rhizobiaceae</taxon>
        <taxon>Hoeflea</taxon>
    </lineage>
</organism>
<dbReference type="NCBIfam" id="NF005209">
    <property type="entry name" value="PRK06680.1"/>
    <property type="match status" value="1"/>
</dbReference>
<comment type="caution">
    <text evidence="16">The sequence shown here is derived from an EMBL/GenBank/DDBJ whole genome shotgun (WGS) entry which is preliminary data.</text>
</comment>
<comment type="catalytic activity">
    <reaction evidence="13">
        <text>L-leucine + 2-oxoglutarate = 4-methyl-2-oxopentanoate + L-glutamate</text>
        <dbReference type="Rhea" id="RHEA:18321"/>
        <dbReference type="ChEBI" id="CHEBI:16810"/>
        <dbReference type="ChEBI" id="CHEBI:17865"/>
        <dbReference type="ChEBI" id="CHEBI:29985"/>
        <dbReference type="ChEBI" id="CHEBI:57427"/>
        <dbReference type="EC" id="2.6.1.42"/>
    </reaction>
</comment>
<dbReference type="InterPro" id="IPR001544">
    <property type="entry name" value="Aminotrans_IV"/>
</dbReference>
<evidence type="ECO:0000256" key="3">
    <source>
        <dbReference type="ARBA" id="ARBA00004824"/>
    </source>
</evidence>
<dbReference type="EMBL" id="LQZT01000042">
    <property type="protein sequence ID" value="OCW56425.1"/>
    <property type="molecule type" value="Genomic_DNA"/>
</dbReference>
<keyword evidence="9 15" id="KW-0663">Pyridoxal phosphate</keyword>
<name>A0A1C1YSD1_9HYPH</name>
<dbReference type="InterPro" id="IPR043131">
    <property type="entry name" value="BCAT-like_N"/>
</dbReference>
<comment type="function">
    <text evidence="2">Acts on leucine, isoleucine and valine.</text>
</comment>
<dbReference type="PANTHER" id="PTHR42743">
    <property type="entry name" value="AMINO-ACID AMINOTRANSFERASE"/>
    <property type="match status" value="1"/>
</dbReference>
<evidence type="ECO:0000256" key="15">
    <source>
        <dbReference type="RuleBase" id="RU004516"/>
    </source>
</evidence>
<keyword evidence="16" id="KW-0808">Transferase</keyword>
<comment type="pathway">
    <text evidence="4">Amino-acid biosynthesis; L-valine biosynthesis; L-valine from pyruvate: step 4/4.</text>
</comment>
<dbReference type="SUPFAM" id="SSF56752">
    <property type="entry name" value="D-aminoacid aminotransferase-like PLP-dependent enzymes"/>
    <property type="match status" value="1"/>
</dbReference>
<keyword evidence="16" id="KW-0032">Aminotransferase</keyword>
<dbReference type="EC" id="2.6.1.42" evidence="7"/>
<evidence type="ECO:0000256" key="8">
    <source>
        <dbReference type="ARBA" id="ARBA00014472"/>
    </source>
</evidence>
<dbReference type="Gene3D" id="3.20.10.10">
    <property type="entry name" value="D-amino Acid Aminotransferase, subunit A, domain 2"/>
    <property type="match status" value="1"/>
</dbReference>
<reference evidence="16 17" key="1">
    <citation type="submission" date="2015-12" db="EMBL/GenBank/DDBJ databases">
        <authorList>
            <person name="Shamseldin A."/>
            <person name="Moawad H."/>
            <person name="Abd El-Rahim W.M."/>
            <person name="Sadowsky M.J."/>
        </authorList>
    </citation>
    <scope>NUCLEOTIDE SEQUENCE [LARGE SCALE GENOMIC DNA]</scope>
    <source>
        <strain evidence="16 17">JC234</strain>
    </source>
</reference>
<dbReference type="InterPro" id="IPR043132">
    <property type="entry name" value="BCAT-like_C"/>
</dbReference>
<evidence type="ECO:0000256" key="14">
    <source>
        <dbReference type="RuleBase" id="RU004106"/>
    </source>
</evidence>
<comment type="catalytic activity">
    <reaction evidence="11">
        <text>L-valine + 2-oxoglutarate = 3-methyl-2-oxobutanoate + L-glutamate</text>
        <dbReference type="Rhea" id="RHEA:24813"/>
        <dbReference type="ChEBI" id="CHEBI:11851"/>
        <dbReference type="ChEBI" id="CHEBI:16810"/>
        <dbReference type="ChEBI" id="CHEBI:29985"/>
        <dbReference type="ChEBI" id="CHEBI:57762"/>
        <dbReference type="EC" id="2.6.1.42"/>
    </reaction>
</comment>
<sequence length="284" mass="31277">MRTVYVNGDYLPENEAKVSVFDRGFLFADGIYEVASVLGGKLIDYPAHMVRLHRSANELGMRFTVSDDELLAIHRELVSRNGLEEGAVYLQMTRGATDRDFTFDTEKLTPTLVLFTQARALIDSPVATRGMKVITIPDLRWGRCDIKTVQLLYPSLGKMEAKKQGADDAWMVRDGVVTEGTSNNAFIVTRDGAIVTRPLSNSILPGITRATLMAYSEKNGIRIEEREFTVEEAKQAAEAFITSATVFVGPVVAIDGVELSDGKPGPVALGLRQTYIEESLKRAI</sequence>
<evidence type="ECO:0000256" key="13">
    <source>
        <dbReference type="ARBA" id="ARBA00049229"/>
    </source>
</evidence>
<evidence type="ECO:0000256" key="6">
    <source>
        <dbReference type="ARBA" id="ARBA00009320"/>
    </source>
</evidence>
<dbReference type="InterPro" id="IPR036038">
    <property type="entry name" value="Aminotransferase-like"/>
</dbReference>
<dbReference type="RefSeq" id="WP_066182600.1">
    <property type="nucleotide sequence ID" value="NZ_LQZT01000042.1"/>
</dbReference>
<dbReference type="Pfam" id="PF01063">
    <property type="entry name" value="Aminotran_4"/>
    <property type="match status" value="1"/>
</dbReference>
<dbReference type="FunFam" id="3.20.10.10:FF:000002">
    <property type="entry name" value="D-alanine aminotransferase"/>
    <property type="match status" value="1"/>
</dbReference>
<keyword evidence="17" id="KW-1185">Reference proteome</keyword>
<protein>
    <recommendedName>
        <fullName evidence="8">Probable branched-chain-amino-acid aminotransferase</fullName>
        <ecNumber evidence="7">2.6.1.42</ecNumber>
    </recommendedName>
</protein>
<dbReference type="OrthoDB" id="9805628at2"/>
<evidence type="ECO:0000256" key="9">
    <source>
        <dbReference type="ARBA" id="ARBA00022898"/>
    </source>
</evidence>
<evidence type="ECO:0000256" key="2">
    <source>
        <dbReference type="ARBA" id="ARBA00003109"/>
    </source>
</evidence>
<dbReference type="STRING" id="1480615.AWJ14_20320"/>
<dbReference type="GO" id="GO:0005829">
    <property type="term" value="C:cytosol"/>
    <property type="evidence" value="ECO:0007669"/>
    <property type="project" value="TreeGrafter"/>
</dbReference>
<dbReference type="InterPro" id="IPR018300">
    <property type="entry name" value="Aminotrans_IV_CS"/>
</dbReference>
<comment type="pathway">
    <text evidence="3">Amino-acid biosynthesis; L-isoleucine biosynthesis; L-isoleucine from 2-oxobutanoate: step 4/4.</text>
</comment>
<dbReference type="AlphaFoldDB" id="A0A1C1YSD1"/>
<dbReference type="GO" id="GO:0008652">
    <property type="term" value="P:amino acid biosynthetic process"/>
    <property type="evidence" value="ECO:0007669"/>
    <property type="project" value="UniProtKB-ARBA"/>
</dbReference>
<proteinExistence type="inferred from homology"/>
<dbReference type="InterPro" id="IPR050571">
    <property type="entry name" value="Class-IV_PLP-Dep_Aminotrnsfr"/>
</dbReference>
<comment type="cofactor">
    <cofactor evidence="1 15">
        <name>pyridoxal 5'-phosphate</name>
        <dbReference type="ChEBI" id="CHEBI:597326"/>
    </cofactor>
</comment>
<comment type="pathway">
    <text evidence="5">Amino-acid biosynthesis; L-leucine biosynthesis; L-leucine from 3-methyl-2-oxobutanoate: step 4/4.</text>
</comment>
<dbReference type="Proteomes" id="UP000094795">
    <property type="component" value="Unassembled WGS sequence"/>
</dbReference>
<evidence type="ECO:0000313" key="16">
    <source>
        <dbReference type="EMBL" id="OCW56425.1"/>
    </source>
</evidence>
<evidence type="ECO:0000256" key="7">
    <source>
        <dbReference type="ARBA" id="ARBA00013053"/>
    </source>
</evidence>
<evidence type="ECO:0000256" key="10">
    <source>
        <dbReference type="ARBA" id="ARBA00023304"/>
    </source>
</evidence>
<evidence type="ECO:0000256" key="4">
    <source>
        <dbReference type="ARBA" id="ARBA00004931"/>
    </source>
</evidence>
<evidence type="ECO:0000256" key="11">
    <source>
        <dbReference type="ARBA" id="ARBA00048212"/>
    </source>
</evidence>
<accession>A0A1C1YSD1</accession>
<evidence type="ECO:0000256" key="12">
    <source>
        <dbReference type="ARBA" id="ARBA00048798"/>
    </source>
</evidence>
<dbReference type="GO" id="GO:0009082">
    <property type="term" value="P:branched-chain amino acid biosynthetic process"/>
    <property type="evidence" value="ECO:0007669"/>
    <property type="project" value="UniProtKB-KW"/>
</dbReference>